<dbReference type="AlphaFoldDB" id="A0A2W5K824"/>
<protein>
    <recommendedName>
        <fullName evidence="3">DUF4185 domain-containing protein</fullName>
    </recommendedName>
</protein>
<feature type="chain" id="PRO_5015865014" description="DUF4185 domain-containing protein" evidence="2">
    <location>
        <begin position="35"/>
        <end position="443"/>
    </location>
</feature>
<reference evidence="4 5" key="1">
    <citation type="submission" date="2017-08" db="EMBL/GenBank/DDBJ databases">
        <title>Infants hospitalized years apart are colonized by the same room-sourced microbial strains.</title>
        <authorList>
            <person name="Brooks B."/>
            <person name="Olm M.R."/>
            <person name="Firek B.A."/>
            <person name="Baker R."/>
            <person name="Thomas B.C."/>
            <person name="Morowitz M.J."/>
            <person name="Banfield J.F."/>
        </authorList>
    </citation>
    <scope>NUCLEOTIDE SEQUENCE [LARGE SCALE GENOMIC DNA]</scope>
    <source>
        <strain evidence="4">S2_006_000_R1_57</strain>
    </source>
</reference>
<evidence type="ECO:0000256" key="2">
    <source>
        <dbReference type="SAM" id="SignalP"/>
    </source>
</evidence>
<keyword evidence="2" id="KW-0732">Signal</keyword>
<gene>
    <name evidence="4" type="ORF">DI579_05740</name>
</gene>
<feature type="domain" description="DUF4185" evidence="3">
    <location>
        <begin position="178"/>
        <end position="435"/>
    </location>
</feature>
<evidence type="ECO:0000256" key="1">
    <source>
        <dbReference type="SAM" id="MobiDB-lite"/>
    </source>
</evidence>
<dbReference type="Pfam" id="PF13810">
    <property type="entry name" value="DUF4185"/>
    <property type="match status" value="1"/>
</dbReference>
<evidence type="ECO:0000313" key="5">
    <source>
        <dbReference type="Proteomes" id="UP000248606"/>
    </source>
</evidence>
<name>A0A2W5K824_9ACTN</name>
<evidence type="ECO:0000259" key="3">
    <source>
        <dbReference type="Pfam" id="PF13810"/>
    </source>
</evidence>
<sequence length="443" mass="49295">MVRSQSIGSTSIAAALTVTLISGFFFAPTTPASAAETLEPPLIIEDPVTAAQAGYPSATEIAQRERERHEHPEKPDDGKNHNGKKHSDIPNAIHRLKGLIFPDRLFHRDLSKFDPLHIVYLPPRAGKELIPKPVKVARQSISRAHITLTLGPHTSAPIIRSRDAQVVGKPLVGVGAANSVSRDAGIWSSDLGITWSTGDGRTLIAFGDNYGPGHFGPFSRFRGSALAWADTRNPYNVRTTKFFTGFENKAEEIVDCGHGKHNELSKIPTAALSINGVQYIDFMSVRSWGNPGQWVTNFSHIYKSYDYGTTWLPTSIHRTNKDGFKNFQMGAFVKYGKYVYEFGTPSGRMGDGYISRVRIEDFEDLDSWEYWDGEDWVQGDPSAAYPVIPGRASEMSVQWNPRIKRFMLLTLGSGDNIYLRYSKDLINWTNRYTLIPSQGGKTL</sequence>
<comment type="caution">
    <text evidence="4">The sequence shown here is derived from an EMBL/GenBank/DDBJ whole genome shotgun (WGS) entry which is preliminary data.</text>
</comment>
<proteinExistence type="predicted"/>
<organism evidence="4 5">
    <name type="scientific">Lawsonella clevelandensis</name>
    <dbReference type="NCBI Taxonomy" id="1528099"/>
    <lineage>
        <taxon>Bacteria</taxon>
        <taxon>Bacillati</taxon>
        <taxon>Actinomycetota</taxon>
        <taxon>Actinomycetes</taxon>
        <taxon>Mycobacteriales</taxon>
        <taxon>Lawsonellaceae</taxon>
        <taxon>Lawsonella</taxon>
    </lineage>
</organism>
<dbReference type="Proteomes" id="UP000248606">
    <property type="component" value="Unassembled WGS sequence"/>
</dbReference>
<accession>A0A2W5K824</accession>
<feature type="compositionally biased region" description="Basic and acidic residues" evidence="1">
    <location>
        <begin position="62"/>
        <end position="88"/>
    </location>
</feature>
<feature type="signal peptide" evidence="2">
    <location>
        <begin position="1"/>
        <end position="34"/>
    </location>
</feature>
<dbReference type="InterPro" id="IPR025442">
    <property type="entry name" value="DUF4185"/>
</dbReference>
<evidence type="ECO:0000313" key="4">
    <source>
        <dbReference type="EMBL" id="PZP88622.1"/>
    </source>
</evidence>
<feature type="region of interest" description="Disordered" evidence="1">
    <location>
        <begin position="60"/>
        <end position="89"/>
    </location>
</feature>
<dbReference type="EMBL" id="QFOZ01000009">
    <property type="protein sequence ID" value="PZP88622.1"/>
    <property type="molecule type" value="Genomic_DNA"/>
</dbReference>